<keyword evidence="7" id="KW-1185">Reference proteome</keyword>
<evidence type="ECO:0000259" key="5">
    <source>
        <dbReference type="PROSITE" id="PS50835"/>
    </source>
</evidence>
<dbReference type="FunCoup" id="A0A4S2MNR1">
    <property type="interactions" value="973"/>
</dbReference>
<dbReference type="InterPro" id="IPR002833">
    <property type="entry name" value="PTH2"/>
</dbReference>
<dbReference type="STRING" id="341454.A0A4S2MNR1"/>
<dbReference type="GO" id="GO:0004045">
    <property type="term" value="F:peptidyl-tRNA hydrolase activity"/>
    <property type="evidence" value="ECO:0007669"/>
    <property type="project" value="UniProtKB-EC"/>
</dbReference>
<dbReference type="EMBL" id="ML220138">
    <property type="protein sequence ID" value="TGZ78713.1"/>
    <property type="molecule type" value="Genomic_DNA"/>
</dbReference>
<name>A0A4S2MNR1_9PEZI</name>
<gene>
    <name evidence="6" type="ORF">EX30DRAFT_383398</name>
</gene>
<reference evidence="6 7" key="1">
    <citation type="submission" date="2019-04" db="EMBL/GenBank/DDBJ databases">
        <title>Comparative genomics and transcriptomics to analyze fruiting body development in filamentous ascomycetes.</title>
        <authorList>
            <consortium name="DOE Joint Genome Institute"/>
            <person name="Lutkenhaus R."/>
            <person name="Traeger S."/>
            <person name="Breuer J."/>
            <person name="Kuo A."/>
            <person name="Lipzen A."/>
            <person name="Pangilinan J."/>
            <person name="Dilworth D."/>
            <person name="Sandor L."/>
            <person name="Poggeler S."/>
            <person name="Barry K."/>
            <person name="Grigoriev I.V."/>
            <person name="Nowrousian M."/>
        </authorList>
    </citation>
    <scope>NUCLEOTIDE SEQUENCE [LARGE SCALE GENOMIC DNA]</scope>
    <source>
        <strain evidence="6 7">CBS 389.68</strain>
    </source>
</reference>
<evidence type="ECO:0000313" key="6">
    <source>
        <dbReference type="EMBL" id="TGZ78713.1"/>
    </source>
</evidence>
<dbReference type="EC" id="3.1.1.29" evidence="1"/>
<dbReference type="CDD" id="cd02430">
    <property type="entry name" value="PTH2"/>
    <property type="match status" value="1"/>
</dbReference>
<dbReference type="PROSITE" id="PS50835">
    <property type="entry name" value="IG_LIKE"/>
    <property type="match status" value="1"/>
</dbReference>
<organism evidence="6 7">
    <name type="scientific">Ascodesmis nigricans</name>
    <dbReference type="NCBI Taxonomy" id="341454"/>
    <lineage>
        <taxon>Eukaryota</taxon>
        <taxon>Fungi</taxon>
        <taxon>Dikarya</taxon>
        <taxon>Ascomycota</taxon>
        <taxon>Pezizomycotina</taxon>
        <taxon>Pezizomycetes</taxon>
        <taxon>Pezizales</taxon>
        <taxon>Ascodesmidaceae</taxon>
        <taxon>Ascodesmis</taxon>
    </lineage>
</organism>
<sequence length="137" mass="14566">MRVNGGYRNGGWSTSQATLWLTHPPVFLVRTDLGMTKGKIAAQCGHATLSCYKAAKKFAPSLVTRWERYGQAKIALQVKSEDELLLLQAKALSLGVVAKVVHDAGRTQIVAGSATVCGIGPAPVSIVNEISGHLKLL</sequence>
<proteinExistence type="inferred from homology"/>
<dbReference type="PANTHER" id="PTHR12649">
    <property type="entry name" value="PEPTIDYL-TRNA HYDROLASE 2"/>
    <property type="match status" value="1"/>
</dbReference>
<dbReference type="PANTHER" id="PTHR12649:SF11">
    <property type="entry name" value="PEPTIDYL-TRNA HYDROLASE 2, MITOCHONDRIAL"/>
    <property type="match status" value="1"/>
</dbReference>
<evidence type="ECO:0000256" key="2">
    <source>
        <dbReference type="ARBA" id="ARBA00022801"/>
    </source>
</evidence>
<accession>A0A4S2MNR1</accession>
<dbReference type="Pfam" id="PF01981">
    <property type="entry name" value="PTH2"/>
    <property type="match status" value="1"/>
</dbReference>
<dbReference type="InterPro" id="IPR023476">
    <property type="entry name" value="Pep_tRNA_hydro_II_dom_sf"/>
</dbReference>
<feature type="domain" description="Ig-like" evidence="5">
    <location>
        <begin position="24"/>
        <end position="94"/>
    </location>
</feature>
<dbReference type="FunFam" id="3.40.1490.10:FF:000001">
    <property type="entry name" value="Peptidyl-tRNA hydrolase 2"/>
    <property type="match status" value="1"/>
</dbReference>
<dbReference type="InParanoid" id="A0A4S2MNR1"/>
<dbReference type="Proteomes" id="UP000298138">
    <property type="component" value="Unassembled WGS sequence"/>
</dbReference>
<dbReference type="SUPFAM" id="SSF102462">
    <property type="entry name" value="Peptidyl-tRNA hydrolase II"/>
    <property type="match status" value="1"/>
</dbReference>
<dbReference type="NCBIfam" id="TIGR00283">
    <property type="entry name" value="arch_pth2"/>
    <property type="match status" value="1"/>
</dbReference>
<evidence type="ECO:0000256" key="4">
    <source>
        <dbReference type="ARBA" id="ARBA00048707"/>
    </source>
</evidence>
<evidence type="ECO:0000313" key="7">
    <source>
        <dbReference type="Proteomes" id="UP000298138"/>
    </source>
</evidence>
<evidence type="ECO:0000256" key="1">
    <source>
        <dbReference type="ARBA" id="ARBA00013260"/>
    </source>
</evidence>
<dbReference type="Gene3D" id="3.40.1490.10">
    <property type="entry name" value="Bit1"/>
    <property type="match status" value="1"/>
</dbReference>
<keyword evidence="2 6" id="KW-0378">Hydrolase</keyword>
<comment type="catalytic activity">
    <reaction evidence="4">
        <text>an N-acyl-L-alpha-aminoacyl-tRNA + H2O = an N-acyl-L-amino acid + a tRNA + H(+)</text>
        <dbReference type="Rhea" id="RHEA:54448"/>
        <dbReference type="Rhea" id="RHEA-COMP:10123"/>
        <dbReference type="Rhea" id="RHEA-COMP:13883"/>
        <dbReference type="ChEBI" id="CHEBI:15377"/>
        <dbReference type="ChEBI" id="CHEBI:15378"/>
        <dbReference type="ChEBI" id="CHEBI:59874"/>
        <dbReference type="ChEBI" id="CHEBI:78442"/>
        <dbReference type="ChEBI" id="CHEBI:138191"/>
        <dbReference type="EC" id="3.1.1.29"/>
    </reaction>
</comment>
<comment type="similarity">
    <text evidence="3">Belongs to the PTH2 family.</text>
</comment>
<dbReference type="OrthoDB" id="1733656at2759"/>
<dbReference type="AlphaFoldDB" id="A0A4S2MNR1"/>
<dbReference type="InterPro" id="IPR007110">
    <property type="entry name" value="Ig-like_dom"/>
</dbReference>
<protein>
    <recommendedName>
        <fullName evidence="1">peptidyl-tRNA hydrolase</fullName>
        <ecNumber evidence="1">3.1.1.29</ecNumber>
    </recommendedName>
</protein>
<evidence type="ECO:0000256" key="3">
    <source>
        <dbReference type="ARBA" id="ARBA00038050"/>
    </source>
</evidence>
<dbReference type="GO" id="GO:0005829">
    <property type="term" value="C:cytosol"/>
    <property type="evidence" value="ECO:0007669"/>
    <property type="project" value="TreeGrafter"/>
</dbReference>